<dbReference type="SUPFAM" id="SSF53850">
    <property type="entry name" value="Periplasmic binding protein-like II"/>
    <property type="match status" value="1"/>
</dbReference>
<protein>
    <submittedName>
        <fullName evidence="1">Unannotated protein</fullName>
    </submittedName>
</protein>
<dbReference type="PANTHER" id="PTHR43649:SF32">
    <property type="entry name" value="SUGAR BINDING SECRETED PROTEIN"/>
    <property type="match status" value="1"/>
</dbReference>
<evidence type="ECO:0000313" key="1">
    <source>
        <dbReference type="EMBL" id="CAB4952004.1"/>
    </source>
</evidence>
<dbReference type="PANTHER" id="PTHR43649">
    <property type="entry name" value="ARABINOSE-BINDING PROTEIN-RELATED"/>
    <property type="match status" value="1"/>
</dbReference>
<gene>
    <name evidence="1" type="ORF">UFOPK3837_00500</name>
</gene>
<sequence>MSKNKFTRSLAGVAMIATVGAGLLVAAPAKATAPAVTLSIWTFGDVIEPALLRAYKVIHPEVTIALKKADLDPSMTNLTTSCSAYVQSHRIGNPPDIAAVEVSYSGYWRAYPQCFTDMRTLSTSSANANAHDLVASSSNIAEGLSANDIKNNYLAWRWAQGTGYNDSVIGIPTDVGGLEVAYRTDLFKKAGLPTDRAKVSALWPTWDKFIEVGKKYMTKVSKADKKKGVGFIDNVGTIYAASMNQGTYKYYENNGTDAGKLVYKVQGMAPVYDPKTKAQKIDPKTKKPMFKKGWVLNPNILKAWDRTIAADNAGIGTRIGQYTSDWNVGMTKGTFATILAPAWMMDYIKGQAPTTKGKWNIASLPGGGGNQGGTQLTIPKWSAHTQEAWDFINWYLAPQQQLTVFKTYGLFPSTKSIYNDPSLTGFKDPFFSNAPVGSIYLTGIQKLKPIFEGKLQRAIDQAIGAGLGRVSAKKQKSLQSQIQVMIDLDKATK</sequence>
<dbReference type="Gene3D" id="3.40.190.10">
    <property type="entry name" value="Periplasmic binding protein-like II"/>
    <property type="match status" value="1"/>
</dbReference>
<dbReference type="InterPro" id="IPR006059">
    <property type="entry name" value="SBP"/>
</dbReference>
<dbReference type="InterPro" id="IPR050490">
    <property type="entry name" value="Bact_solute-bd_prot1"/>
</dbReference>
<proteinExistence type="predicted"/>
<organism evidence="1">
    <name type="scientific">freshwater metagenome</name>
    <dbReference type="NCBI Taxonomy" id="449393"/>
    <lineage>
        <taxon>unclassified sequences</taxon>
        <taxon>metagenomes</taxon>
        <taxon>ecological metagenomes</taxon>
    </lineage>
</organism>
<name>A0A6J7KD80_9ZZZZ</name>
<accession>A0A6J7KD80</accession>
<dbReference type="AlphaFoldDB" id="A0A6J7KD80"/>
<reference evidence="1" key="1">
    <citation type="submission" date="2020-05" db="EMBL/GenBank/DDBJ databases">
        <authorList>
            <person name="Chiriac C."/>
            <person name="Salcher M."/>
            <person name="Ghai R."/>
            <person name="Kavagutti S V."/>
        </authorList>
    </citation>
    <scope>NUCLEOTIDE SEQUENCE</scope>
</reference>
<dbReference type="EMBL" id="CAFBNO010000013">
    <property type="protein sequence ID" value="CAB4952004.1"/>
    <property type="molecule type" value="Genomic_DNA"/>
</dbReference>
<dbReference type="Pfam" id="PF13416">
    <property type="entry name" value="SBP_bac_8"/>
    <property type="match status" value="1"/>
</dbReference>